<protein>
    <submittedName>
        <fullName evidence="2">Uncharacterized protein</fullName>
    </submittedName>
</protein>
<dbReference type="EMBL" id="BSEC01000001">
    <property type="protein sequence ID" value="GLI94308.1"/>
    <property type="molecule type" value="Genomic_DNA"/>
</dbReference>
<feature type="compositionally biased region" description="Basic residues" evidence="1">
    <location>
        <begin position="1"/>
        <end position="10"/>
    </location>
</feature>
<keyword evidence="3" id="KW-1185">Reference proteome</keyword>
<reference evidence="2" key="1">
    <citation type="journal article" date="2023" name="Int. J. Syst. Evol. Microbiol.">
        <title>Methylocystis iwaonis sp. nov., a type II methane-oxidizing bacterium from surface soil of a rice paddy field in Japan, and emended description of the genus Methylocystis (ex Whittenbury et al. 1970) Bowman et al. 1993.</title>
        <authorList>
            <person name="Kaise H."/>
            <person name="Sawadogo J.B."/>
            <person name="Alam M.S."/>
            <person name="Ueno C."/>
            <person name="Dianou D."/>
            <person name="Shinjo R."/>
            <person name="Asakawa S."/>
        </authorList>
    </citation>
    <scope>NUCLEOTIDE SEQUENCE</scope>
    <source>
        <strain evidence="2">LMG27198</strain>
    </source>
</reference>
<dbReference type="Proteomes" id="UP001144323">
    <property type="component" value="Unassembled WGS sequence"/>
</dbReference>
<dbReference type="RefSeq" id="WP_281804311.1">
    <property type="nucleotide sequence ID" value="NZ_BSEC01000001.1"/>
</dbReference>
<organism evidence="2 3">
    <name type="scientific">Methylocystis echinoides</name>
    <dbReference type="NCBI Taxonomy" id="29468"/>
    <lineage>
        <taxon>Bacteria</taxon>
        <taxon>Pseudomonadati</taxon>
        <taxon>Pseudomonadota</taxon>
        <taxon>Alphaproteobacteria</taxon>
        <taxon>Hyphomicrobiales</taxon>
        <taxon>Methylocystaceae</taxon>
        <taxon>Methylocystis</taxon>
    </lineage>
</organism>
<evidence type="ECO:0000313" key="3">
    <source>
        <dbReference type="Proteomes" id="UP001144323"/>
    </source>
</evidence>
<sequence length="115" mass="12740">MRNPSPRRKAGALLKEMEKAKGGNRTGANQYSPGKRNPSAEATGSLPQRKRTEKAEAPKCWSDRPTGIAGGKITDRRAMPVVEIGRSAFKGVNMEWQTNALHWCTRPRVLLKGKR</sequence>
<proteinExistence type="predicted"/>
<evidence type="ECO:0000313" key="2">
    <source>
        <dbReference type="EMBL" id="GLI94308.1"/>
    </source>
</evidence>
<accession>A0A9W6GWN1</accession>
<gene>
    <name evidence="2" type="ORF">LMG27198_33000</name>
</gene>
<feature type="region of interest" description="Disordered" evidence="1">
    <location>
        <begin position="1"/>
        <end position="73"/>
    </location>
</feature>
<evidence type="ECO:0000256" key="1">
    <source>
        <dbReference type="SAM" id="MobiDB-lite"/>
    </source>
</evidence>
<name>A0A9W6GWN1_9HYPH</name>
<comment type="caution">
    <text evidence="2">The sequence shown here is derived from an EMBL/GenBank/DDBJ whole genome shotgun (WGS) entry which is preliminary data.</text>
</comment>
<dbReference type="AlphaFoldDB" id="A0A9W6GWN1"/>